<dbReference type="Pfam" id="PF01844">
    <property type="entry name" value="HNH"/>
    <property type="match status" value="1"/>
</dbReference>
<dbReference type="RefSeq" id="WP_083524340.1">
    <property type="nucleotide sequence ID" value="NZ_BCMS01000006.1"/>
</dbReference>
<dbReference type="GO" id="GO:0003676">
    <property type="term" value="F:nucleic acid binding"/>
    <property type="evidence" value="ECO:0007669"/>
    <property type="project" value="InterPro"/>
</dbReference>
<dbReference type="GO" id="GO:0004519">
    <property type="term" value="F:endonuclease activity"/>
    <property type="evidence" value="ECO:0007669"/>
    <property type="project" value="InterPro"/>
</dbReference>
<dbReference type="OrthoDB" id="9802901at2"/>
<evidence type="ECO:0000313" key="3">
    <source>
        <dbReference type="Proteomes" id="UP000056209"/>
    </source>
</evidence>
<dbReference type="SMART" id="SM00507">
    <property type="entry name" value="HNHc"/>
    <property type="match status" value="1"/>
</dbReference>
<dbReference type="AlphaFoldDB" id="A0A100HND6"/>
<dbReference type="Gene3D" id="1.10.30.50">
    <property type="match status" value="1"/>
</dbReference>
<dbReference type="GO" id="GO:0008270">
    <property type="term" value="F:zinc ion binding"/>
    <property type="evidence" value="ECO:0007669"/>
    <property type="project" value="InterPro"/>
</dbReference>
<evidence type="ECO:0000259" key="1">
    <source>
        <dbReference type="SMART" id="SM00507"/>
    </source>
</evidence>
<protein>
    <recommendedName>
        <fullName evidence="1">HNH nuclease domain-containing protein</fullName>
    </recommendedName>
</protein>
<dbReference type="InterPro" id="IPR003615">
    <property type="entry name" value="HNH_nuc"/>
</dbReference>
<gene>
    <name evidence="2" type="ORF">DEIGR_400046</name>
</gene>
<evidence type="ECO:0000313" key="2">
    <source>
        <dbReference type="EMBL" id="GAQ23913.1"/>
    </source>
</evidence>
<sequence>MYRSGDAYKSKHRRRAKAVGARGSFDKWDVSIRLAKQRGRCHYCGERLDTHGPNKFQADHWIPLSRGGTNYAVNIVCACPGCNLAKGDKLPWEFRPARWDPGARRDD</sequence>
<dbReference type="InterPro" id="IPR002711">
    <property type="entry name" value="HNH"/>
</dbReference>
<keyword evidence="3" id="KW-1185">Reference proteome</keyword>
<dbReference type="InterPro" id="IPR052892">
    <property type="entry name" value="NA-targeting_endonuclease"/>
</dbReference>
<organism evidence="2 3">
    <name type="scientific">Deinococcus grandis</name>
    <dbReference type="NCBI Taxonomy" id="57498"/>
    <lineage>
        <taxon>Bacteria</taxon>
        <taxon>Thermotogati</taxon>
        <taxon>Deinococcota</taxon>
        <taxon>Deinococci</taxon>
        <taxon>Deinococcales</taxon>
        <taxon>Deinococcaceae</taxon>
        <taxon>Deinococcus</taxon>
    </lineage>
</organism>
<dbReference type="CDD" id="cd00085">
    <property type="entry name" value="HNHc"/>
    <property type="match status" value="1"/>
</dbReference>
<dbReference type="PANTHER" id="PTHR33877">
    <property type="entry name" value="SLL1193 PROTEIN"/>
    <property type="match status" value="1"/>
</dbReference>
<reference evidence="3" key="1">
    <citation type="submission" date="2015-11" db="EMBL/GenBank/DDBJ databases">
        <title>Draft Genome Sequence of the Radioresistant Bacterium Deinococcus grandis, Isolated from Freshwater Fish in Japan.</title>
        <authorList>
            <person name="Satoh K."/>
            <person name="Onodera T."/>
            <person name="Omoso K."/>
            <person name="Takeda-Yano K."/>
            <person name="Katayama T."/>
            <person name="Oono Y."/>
            <person name="Narumi I."/>
        </authorList>
    </citation>
    <scope>NUCLEOTIDE SEQUENCE [LARGE SCALE GENOMIC DNA]</scope>
    <source>
        <strain evidence="3">ATCC 43672</strain>
    </source>
</reference>
<dbReference type="PANTHER" id="PTHR33877:SF1">
    <property type="entry name" value="TYPE IV METHYL-DIRECTED RESTRICTION ENZYME ECOKMCRA"/>
    <property type="match status" value="1"/>
</dbReference>
<proteinExistence type="predicted"/>
<feature type="domain" description="HNH nuclease" evidence="1">
    <location>
        <begin position="29"/>
        <end position="84"/>
    </location>
</feature>
<name>A0A100HND6_9DEIO</name>
<dbReference type="Proteomes" id="UP000056209">
    <property type="component" value="Unassembled WGS sequence"/>
</dbReference>
<dbReference type="EMBL" id="BCMS01000006">
    <property type="protein sequence ID" value="GAQ23913.1"/>
    <property type="molecule type" value="Genomic_DNA"/>
</dbReference>
<accession>A0A100HND6</accession>
<comment type="caution">
    <text evidence="2">The sequence shown here is derived from an EMBL/GenBank/DDBJ whole genome shotgun (WGS) entry which is preliminary data.</text>
</comment>